<dbReference type="Proteomes" id="UP001216907">
    <property type="component" value="Unassembled WGS sequence"/>
</dbReference>
<dbReference type="EMBL" id="JARRAG010000002">
    <property type="protein sequence ID" value="MDG3007704.1"/>
    <property type="molecule type" value="Genomic_DNA"/>
</dbReference>
<accession>A0ABT6FJI3</accession>
<sequence length="194" mass="21681">MRVREPRIQNRGFSLFETTVAALLMALAANLLADSWVAFGRPAISTATRARLAQEANLFAETLARDVGRLAEQPGTDSRYQNVQVVDATPPGSKLKMSIDDGKGLLQEICYSIDEDDPGKLVRTGSGPRRVVAALVTRFYCVRDELPVGPDNANVYGVRIDLTLGHRINERDWNHLFGYDHTRRYRIFIPDPQP</sequence>
<dbReference type="RefSeq" id="WP_277863976.1">
    <property type="nucleotide sequence ID" value="NZ_JARRAG010000002.1"/>
</dbReference>
<evidence type="ECO:0000313" key="2">
    <source>
        <dbReference type="Proteomes" id="UP001216907"/>
    </source>
</evidence>
<keyword evidence="2" id="KW-1185">Reference proteome</keyword>
<evidence type="ECO:0008006" key="3">
    <source>
        <dbReference type="Google" id="ProtNLM"/>
    </source>
</evidence>
<name>A0ABT6FJI3_9BACT</name>
<proteinExistence type="predicted"/>
<organism evidence="1 2">
    <name type="scientific">Paludisphaera mucosa</name>
    <dbReference type="NCBI Taxonomy" id="3030827"/>
    <lineage>
        <taxon>Bacteria</taxon>
        <taxon>Pseudomonadati</taxon>
        <taxon>Planctomycetota</taxon>
        <taxon>Planctomycetia</taxon>
        <taxon>Isosphaerales</taxon>
        <taxon>Isosphaeraceae</taxon>
        <taxon>Paludisphaera</taxon>
    </lineage>
</organism>
<evidence type="ECO:0000313" key="1">
    <source>
        <dbReference type="EMBL" id="MDG3007704.1"/>
    </source>
</evidence>
<comment type="caution">
    <text evidence="1">The sequence shown here is derived from an EMBL/GenBank/DDBJ whole genome shotgun (WGS) entry which is preliminary data.</text>
</comment>
<gene>
    <name evidence="1" type="ORF">PZE19_28410</name>
</gene>
<protein>
    <recommendedName>
        <fullName evidence="3">Type II secretion system protein J</fullName>
    </recommendedName>
</protein>
<reference evidence="1 2" key="1">
    <citation type="submission" date="2023-03" db="EMBL/GenBank/DDBJ databases">
        <title>Paludisphaera mucosa sp. nov. a novel planctomycete from northern fen.</title>
        <authorList>
            <person name="Ivanova A."/>
        </authorList>
    </citation>
    <scope>NUCLEOTIDE SEQUENCE [LARGE SCALE GENOMIC DNA]</scope>
    <source>
        <strain evidence="1 2">Pla2</strain>
    </source>
</reference>